<sequence length="439" mass="48760">MTVCVWNWKVTAPPTVCVCLCVYERERHLQEHRERHDCVCVELEGNRATYWNICVCTRESATYSDMCVTAPPTVCVCVWNWKVTAPPTGTSVCLCVRERERHLQRHVLSSNYTCVCVCVRERDMTVCVCVCVWNWKKNVVVAANKVSSKVCAVSFSADSSYFVTSGNRHVKFWYLDHNKTNKVNATVPLLGRSGLLGELRTNGFSDVACVSLCVSVSLVNATVPLLGRSGLLGELRTNCFSDVACGRGKRSSSTFCITSSGLLCEFNDDGSWTSGWSYGPCVDRSRPTDSQELAAGSSSPVRSTTPGPRPHQDLDHTRPSTTPGPRPHQDLNHTRASTTPGPRPHGSPTSDTTELGQCSCAWTLARWRSMFFSDESHFQLYHADGRVRVWCHFSERYAEANVLRQVAHGAVVSWCGEAFAMDSAHVCNQWQPECTSLPR</sequence>
<dbReference type="EMBL" id="JBBPFD010000157">
    <property type="protein sequence ID" value="KAK7880020.1"/>
    <property type="molecule type" value="Genomic_DNA"/>
</dbReference>
<evidence type="ECO:0000313" key="2">
    <source>
        <dbReference type="EMBL" id="KAK7880020.1"/>
    </source>
</evidence>
<feature type="region of interest" description="Disordered" evidence="1">
    <location>
        <begin position="284"/>
        <end position="354"/>
    </location>
</feature>
<dbReference type="GO" id="GO:0046330">
    <property type="term" value="P:positive regulation of JNK cascade"/>
    <property type="evidence" value="ECO:0007669"/>
    <property type="project" value="TreeGrafter"/>
</dbReference>
<name>A0AAW0MTN7_9GOBI</name>
<organism evidence="2 3">
    <name type="scientific">Mugilogobius chulae</name>
    <name type="common">yellowstripe goby</name>
    <dbReference type="NCBI Taxonomy" id="88201"/>
    <lineage>
        <taxon>Eukaryota</taxon>
        <taxon>Metazoa</taxon>
        <taxon>Chordata</taxon>
        <taxon>Craniata</taxon>
        <taxon>Vertebrata</taxon>
        <taxon>Euteleostomi</taxon>
        <taxon>Actinopterygii</taxon>
        <taxon>Neopterygii</taxon>
        <taxon>Teleostei</taxon>
        <taxon>Neoteleostei</taxon>
        <taxon>Acanthomorphata</taxon>
        <taxon>Gobiaria</taxon>
        <taxon>Gobiiformes</taxon>
        <taxon>Gobioidei</taxon>
        <taxon>Gobiidae</taxon>
        <taxon>Gobionellinae</taxon>
        <taxon>Mugilogobius</taxon>
    </lineage>
</organism>
<dbReference type="InterPro" id="IPR015943">
    <property type="entry name" value="WD40/YVTN_repeat-like_dom_sf"/>
</dbReference>
<dbReference type="InterPro" id="IPR055292">
    <property type="entry name" value="MABP1"/>
</dbReference>
<dbReference type="SUPFAM" id="SSF50978">
    <property type="entry name" value="WD40 repeat-like"/>
    <property type="match status" value="1"/>
</dbReference>
<protein>
    <submittedName>
        <fullName evidence="2">Uncharacterized protein</fullName>
    </submittedName>
</protein>
<dbReference type="GO" id="GO:0043124">
    <property type="term" value="P:negative regulation of canonical NF-kappaB signal transduction"/>
    <property type="evidence" value="ECO:0007669"/>
    <property type="project" value="TreeGrafter"/>
</dbReference>
<reference evidence="3" key="1">
    <citation type="submission" date="2024-04" db="EMBL/GenBank/DDBJ databases">
        <title>Salinicola lusitanus LLJ914,a marine bacterium isolated from the Okinawa Trough.</title>
        <authorList>
            <person name="Li J."/>
        </authorList>
    </citation>
    <scope>NUCLEOTIDE SEQUENCE [LARGE SCALE GENOMIC DNA]</scope>
</reference>
<proteinExistence type="predicted"/>
<evidence type="ECO:0000256" key="1">
    <source>
        <dbReference type="SAM" id="MobiDB-lite"/>
    </source>
</evidence>
<dbReference type="InterPro" id="IPR036397">
    <property type="entry name" value="RNaseH_sf"/>
</dbReference>
<feature type="compositionally biased region" description="Polar residues" evidence="1">
    <location>
        <begin position="290"/>
        <end position="306"/>
    </location>
</feature>
<dbReference type="Gene3D" id="2.130.10.10">
    <property type="entry name" value="YVTN repeat-like/Quinoprotein amine dehydrogenase"/>
    <property type="match status" value="1"/>
</dbReference>
<dbReference type="Gene3D" id="3.30.420.10">
    <property type="entry name" value="Ribonuclease H-like superfamily/Ribonuclease H"/>
    <property type="match status" value="1"/>
</dbReference>
<dbReference type="GO" id="GO:0005737">
    <property type="term" value="C:cytoplasm"/>
    <property type="evidence" value="ECO:0007669"/>
    <property type="project" value="TreeGrafter"/>
</dbReference>
<dbReference type="PANTHER" id="PTHR44813">
    <property type="entry name" value="MITOGEN-ACTIVATED PROTEIN KINASE-BINDING PROTEIN 1"/>
    <property type="match status" value="1"/>
</dbReference>
<dbReference type="GO" id="GO:0003676">
    <property type="term" value="F:nucleic acid binding"/>
    <property type="evidence" value="ECO:0007669"/>
    <property type="project" value="InterPro"/>
</dbReference>
<dbReference type="InterPro" id="IPR036322">
    <property type="entry name" value="WD40_repeat_dom_sf"/>
</dbReference>
<dbReference type="PANTHER" id="PTHR44813:SF1">
    <property type="entry name" value="MITOGEN-ACTIVATED PROTEIN KINASE-BINDING PROTEIN 1"/>
    <property type="match status" value="1"/>
</dbReference>
<dbReference type="AlphaFoldDB" id="A0AAW0MTN7"/>
<accession>A0AAW0MTN7</accession>
<evidence type="ECO:0000313" key="3">
    <source>
        <dbReference type="Proteomes" id="UP001460270"/>
    </source>
</evidence>
<keyword evidence="3" id="KW-1185">Reference proteome</keyword>
<dbReference type="Proteomes" id="UP001460270">
    <property type="component" value="Unassembled WGS sequence"/>
</dbReference>
<comment type="caution">
    <text evidence="2">The sequence shown here is derived from an EMBL/GenBank/DDBJ whole genome shotgun (WGS) entry which is preliminary data.</text>
</comment>
<gene>
    <name evidence="2" type="ORF">WMY93_033310</name>
</gene>